<dbReference type="GO" id="GO:0016020">
    <property type="term" value="C:membrane"/>
    <property type="evidence" value="ECO:0007669"/>
    <property type="project" value="InterPro"/>
</dbReference>
<name>A0A2I1I058_9ACTO</name>
<evidence type="ECO:0000313" key="3">
    <source>
        <dbReference type="Proteomes" id="UP000234198"/>
    </source>
</evidence>
<feature type="transmembrane region" description="Helical" evidence="1">
    <location>
        <begin position="37"/>
        <end position="55"/>
    </location>
</feature>
<accession>A0A2I1I058</accession>
<dbReference type="EMBL" id="PKKM01000006">
    <property type="protein sequence ID" value="PKY64499.1"/>
    <property type="molecule type" value="Genomic_DNA"/>
</dbReference>
<dbReference type="InterPro" id="IPR003425">
    <property type="entry name" value="CCB3/YggT"/>
</dbReference>
<dbReference type="Proteomes" id="UP000234198">
    <property type="component" value="Unassembled WGS sequence"/>
</dbReference>
<dbReference type="Pfam" id="PF02325">
    <property type="entry name" value="CCB3_YggT"/>
    <property type="match status" value="1"/>
</dbReference>
<comment type="caution">
    <text evidence="2">The sequence shown here is derived from an EMBL/GenBank/DDBJ whole genome shotgun (WGS) entry which is preliminary data.</text>
</comment>
<dbReference type="RefSeq" id="WP_007587858.1">
    <property type="nucleotide sequence ID" value="NZ_PKKM01000006.1"/>
</dbReference>
<reference evidence="2 3" key="1">
    <citation type="submission" date="2017-12" db="EMBL/GenBank/DDBJ databases">
        <title>Phylogenetic diversity of female urinary microbiome.</title>
        <authorList>
            <person name="Thomas-White K."/>
            <person name="Wolfe A.J."/>
        </authorList>
    </citation>
    <scope>NUCLEOTIDE SEQUENCE [LARGE SCALE GENOMIC DNA]</scope>
    <source>
        <strain evidence="2 3">UMB0018</strain>
    </source>
</reference>
<organism evidence="2 3">
    <name type="scientific">Schaalia odontolytica</name>
    <dbReference type="NCBI Taxonomy" id="1660"/>
    <lineage>
        <taxon>Bacteria</taxon>
        <taxon>Bacillati</taxon>
        <taxon>Actinomycetota</taxon>
        <taxon>Actinomycetes</taxon>
        <taxon>Actinomycetales</taxon>
        <taxon>Actinomycetaceae</taxon>
        <taxon>Schaalia</taxon>
    </lineage>
</organism>
<keyword evidence="1" id="KW-0812">Transmembrane</keyword>
<evidence type="ECO:0000313" key="2">
    <source>
        <dbReference type="EMBL" id="PKY64499.1"/>
    </source>
</evidence>
<keyword evidence="1" id="KW-1133">Transmembrane helix</keyword>
<feature type="transmembrane region" description="Helical" evidence="1">
    <location>
        <begin position="75"/>
        <end position="95"/>
    </location>
</feature>
<protein>
    <submittedName>
        <fullName evidence="2">YggT family protein</fullName>
    </submittedName>
</protein>
<gene>
    <name evidence="2" type="ORF">CYJ22_05370</name>
</gene>
<proteinExistence type="predicted"/>
<feature type="transmembrane region" description="Helical" evidence="1">
    <location>
        <begin position="6"/>
        <end position="28"/>
    </location>
</feature>
<keyword evidence="1" id="KW-0472">Membrane</keyword>
<dbReference type="AlphaFoldDB" id="A0A2I1I058"/>
<sequence>MIILGWFGWGLSVLINLYMMVLFARVILDWVQFFARGWRPSGILLVLANVLYALTDPPIRWIGRYVPPLRVGGGMAIDVGFMVLFLVLIVTQRLANVLYFMSL</sequence>
<evidence type="ECO:0000256" key="1">
    <source>
        <dbReference type="SAM" id="Phobius"/>
    </source>
</evidence>